<organism evidence="3 4">
    <name type="scientific">Paenibacillus odorifer</name>
    <dbReference type="NCBI Taxonomy" id="189426"/>
    <lineage>
        <taxon>Bacteria</taxon>
        <taxon>Bacillati</taxon>
        <taxon>Bacillota</taxon>
        <taxon>Bacilli</taxon>
        <taxon>Bacillales</taxon>
        <taxon>Paenibacillaceae</taxon>
        <taxon>Paenibacillus</taxon>
    </lineage>
</organism>
<protein>
    <submittedName>
        <fullName evidence="3">Uncharacterized protein</fullName>
    </submittedName>
</protein>
<evidence type="ECO:0000313" key="3">
    <source>
        <dbReference type="EMBL" id="OMD41123.1"/>
    </source>
</evidence>
<gene>
    <name evidence="3" type="ORF">BSK52_11880</name>
</gene>
<keyword evidence="1" id="KW-0175">Coiled coil</keyword>
<dbReference type="EMBL" id="MPTC01000008">
    <property type="protein sequence ID" value="OMD41123.1"/>
    <property type="molecule type" value="Genomic_DNA"/>
</dbReference>
<feature type="coiled-coil region" evidence="1">
    <location>
        <begin position="95"/>
        <end position="231"/>
    </location>
</feature>
<dbReference type="AlphaFoldDB" id="A0A1R0Y196"/>
<evidence type="ECO:0000313" key="4">
    <source>
        <dbReference type="Proteomes" id="UP000187439"/>
    </source>
</evidence>
<name>A0A1R0Y196_9BACL</name>
<evidence type="ECO:0000256" key="1">
    <source>
        <dbReference type="SAM" id="Coils"/>
    </source>
</evidence>
<sequence length="299" mass="35462">MADSTFGVKIAPELKEKIDQLFKDSDFSTQKEWFQHMLSIYDLHQLRHQDGTKRYASDLEYIEQNLTRIQETIVQMMKKTADEAVHQEAEWTKASDEIQQQLQQSEQFRKSLESQLIETEEQTNQHKKNLTELQKQSSVLDELCTTLKKSLHEKETEIERMKHERTQWLSSDYPSTIQRLTEDNQALKQQCQMQQHQIDLLRMEYEKKLEVEQLKTDFAKKEAELLLLSQRKLRKEDPDDPPRKRGRPRKDEPILSVSGQQQLFTDVYDDVEDEQNQEYDLPDDAEGLYEMLGDEPPQT</sequence>
<dbReference type="Proteomes" id="UP000187439">
    <property type="component" value="Unassembled WGS sequence"/>
</dbReference>
<feature type="compositionally biased region" description="Acidic residues" evidence="2">
    <location>
        <begin position="267"/>
        <end position="287"/>
    </location>
</feature>
<accession>A0A1R0Y196</accession>
<feature type="compositionally biased region" description="Basic and acidic residues" evidence="2">
    <location>
        <begin position="234"/>
        <end position="253"/>
    </location>
</feature>
<evidence type="ECO:0000256" key="2">
    <source>
        <dbReference type="SAM" id="MobiDB-lite"/>
    </source>
</evidence>
<dbReference type="RefSeq" id="WP_076119273.1">
    <property type="nucleotide sequence ID" value="NZ_MPTC01000008.1"/>
</dbReference>
<dbReference type="OrthoDB" id="2665551at2"/>
<feature type="region of interest" description="Disordered" evidence="2">
    <location>
        <begin position="232"/>
        <end position="299"/>
    </location>
</feature>
<reference evidence="3 4" key="1">
    <citation type="submission" date="2016-10" db="EMBL/GenBank/DDBJ databases">
        <title>Paenibacillus species isolates.</title>
        <authorList>
            <person name="Beno S.M."/>
        </authorList>
    </citation>
    <scope>NUCLEOTIDE SEQUENCE [LARGE SCALE GENOMIC DNA]</scope>
    <source>
        <strain evidence="3 4">FSL H7-0710</strain>
    </source>
</reference>
<proteinExistence type="predicted"/>
<comment type="caution">
    <text evidence="3">The sequence shown here is derived from an EMBL/GenBank/DDBJ whole genome shotgun (WGS) entry which is preliminary data.</text>
</comment>